<keyword evidence="3 8" id="KW-0812">Transmembrane</keyword>
<dbReference type="InterPro" id="IPR010131">
    <property type="entry name" value="MdtP/NodT-like"/>
</dbReference>
<evidence type="ECO:0000256" key="4">
    <source>
        <dbReference type="ARBA" id="ARBA00023136"/>
    </source>
</evidence>
<dbReference type="PANTHER" id="PTHR30203:SF21">
    <property type="entry name" value="OUTER MEMBRANE COMPONENT OF MULTIDRUG EFFLUX PUMP-RELATED"/>
    <property type="match status" value="1"/>
</dbReference>
<evidence type="ECO:0000256" key="8">
    <source>
        <dbReference type="RuleBase" id="RU362097"/>
    </source>
</evidence>
<keyword evidence="6" id="KW-0998">Cell outer membrane</keyword>
<evidence type="ECO:0000256" key="3">
    <source>
        <dbReference type="ARBA" id="ARBA00022692"/>
    </source>
</evidence>
<evidence type="ECO:0000313" key="10">
    <source>
        <dbReference type="EMBL" id="AXO88274.1"/>
    </source>
</evidence>
<dbReference type="SUPFAM" id="SSF56954">
    <property type="entry name" value="Outer membrane efflux proteins (OEP)"/>
    <property type="match status" value="1"/>
</dbReference>
<accession>A0AAI8PB41</accession>
<dbReference type="Proteomes" id="UP000258127">
    <property type="component" value="Chromosome"/>
</dbReference>
<dbReference type="InterPro" id="IPR003423">
    <property type="entry name" value="OMP_efflux"/>
</dbReference>
<dbReference type="PANTHER" id="PTHR30203">
    <property type="entry name" value="OUTER MEMBRANE CATION EFFLUX PROTEIN"/>
    <property type="match status" value="1"/>
</dbReference>
<dbReference type="EMBL" id="CP031641">
    <property type="protein sequence ID" value="AXO88274.1"/>
    <property type="molecule type" value="Genomic_DNA"/>
</dbReference>
<evidence type="ECO:0000256" key="1">
    <source>
        <dbReference type="ARBA" id="ARBA00007613"/>
    </source>
</evidence>
<comment type="subcellular location">
    <subcellularLocation>
        <location evidence="8">Cell outer membrane</location>
        <topology evidence="8">Lipid-anchor</topology>
    </subcellularLocation>
</comment>
<reference evidence="10 11" key="1">
    <citation type="submission" date="2018-08" db="EMBL/GenBank/DDBJ databases">
        <authorList>
            <person name="Lee Y."/>
            <person name="Kakembo D."/>
        </authorList>
    </citation>
    <scope>NUCLEOTIDE SEQUENCE [LARGE SCALE GENOMIC DNA]</scope>
    <source>
        <strain evidence="10 11">JBCS1880</strain>
    </source>
</reference>
<keyword evidence="9" id="KW-0175">Coiled coil</keyword>
<dbReference type="RefSeq" id="WP_116888124.1">
    <property type="nucleotide sequence ID" value="NZ_CP031641.1"/>
</dbReference>
<keyword evidence="8" id="KW-0732">Signal</keyword>
<dbReference type="GO" id="GO:0009279">
    <property type="term" value="C:cell outer membrane"/>
    <property type="evidence" value="ECO:0007669"/>
    <property type="project" value="UniProtKB-SubCell"/>
</dbReference>
<evidence type="ECO:0000256" key="9">
    <source>
        <dbReference type="SAM" id="Coils"/>
    </source>
</evidence>
<feature type="coiled-coil region" evidence="9">
    <location>
        <begin position="159"/>
        <end position="218"/>
    </location>
</feature>
<dbReference type="Pfam" id="PF02321">
    <property type="entry name" value="OEP"/>
    <property type="match status" value="2"/>
</dbReference>
<protein>
    <submittedName>
        <fullName evidence="10">TolC family protein</fullName>
    </submittedName>
</protein>
<keyword evidence="4 8" id="KW-0472">Membrane</keyword>
<dbReference type="Gene3D" id="2.20.200.10">
    <property type="entry name" value="Outer membrane efflux proteins (OEP)"/>
    <property type="match status" value="1"/>
</dbReference>
<proteinExistence type="inferred from homology"/>
<keyword evidence="7 8" id="KW-0449">Lipoprotein</keyword>
<comment type="similarity">
    <text evidence="1 8">Belongs to the outer membrane factor (OMF) (TC 1.B.17) family.</text>
</comment>
<feature type="signal peptide" evidence="8">
    <location>
        <begin position="1"/>
        <end position="27"/>
    </location>
</feature>
<feature type="chain" id="PRO_5042313926" evidence="8">
    <location>
        <begin position="28"/>
        <end position="481"/>
    </location>
</feature>
<name>A0AAI8PB41_9PSED</name>
<keyword evidence="2 8" id="KW-1134">Transmembrane beta strand</keyword>
<gene>
    <name evidence="10" type="ORF">DZC75_09785</name>
</gene>
<organism evidence="10 11">
    <name type="scientific">Pseudomonas parafulva</name>
    <dbReference type="NCBI Taxonomy" id="157782"/>
    <lineage>
        <taxon>Bacteria</taxon>
        <taxon>Pseudomonadati</taxon>
        <taxon>Pseudomonadota</taxon>
        <taxon>Gammaproteobacteria</taxon>
        <taxon>Pseudomonadales</taxon>
        <taxon>Pseudomonadaceae</taxon>
        <taxon>Pseudomonas</taxon>
    </lineage>
</organism>
<evidence type="ECO:0000313" key="11">
    <source>
        <dbReference type="Proteomes" id="UP000258127"/>
    </source>
</evidence>
<dbReference type="AlphaFoldDB" id="A0AAI8PB41"/>
<sequence>MFPPFPLRHPARCGLTFGALVLLAACAGPPAPQDPPAVIPDGPLRDLPAGLEQRPLPERWWALFDDAQLNRWVEQALAHNQDLAQAEANVQALLAGIGEIDSRRWPSTELTLGATYGKRSDEQTLAEVNDRHAPSQWQFSPGIELAYQLDLWGQVQASLQRARAQAQAGRAALEQVRLQVATQTTRAYLDHCVASASLVQARQSLDSLERSVRLSERQVQAGVTTQLDSERLLGLREQVRAHMPMLEAREQIARFELALLSGQADARPLDRCTVIPTLSAPLPVGDGWHLLQRRPDVRQAERELRAARLQIDIAQADLYPQVSFGAAFTAADSHLHRLGSSRAMTFAIGPLISWQFPNLKANRARLDKARALADGQVAHYRSVALAALKDVREALARYDGERRHVQGLEAALQHSQRGYALADAGYRAGSLDGLALLDSERELITLRATQVLARGRLAQAQVNLFRALGGRWQTTEMDVRP</sequence>
<dbReference type="Gene3D" id="1.20.1600.10">
    <property type="entry name" value="Outer membrane efflux proteins (OEP)"/>
    <property type="match status" value="1"/>
</dbReference>
<dbReference type="GO" id="GO:0015562">
    <property type="term" value="F:efflux transmembrane transporter activity"/>
    <property type="evidence" value="ECO:0007669"/>
    <property type="project" value="InterPro"/>
</dbReference>
<dbReference type="NCBIfam" id="TIGR01845">
    <property type="entry name" value="outer_NodT"/>
    <property type="match status" value="1"/>
</dbReference>
<evidence type="ECO:0000256" key="5">
    <source>
        <dbReference type="ARBA" id="ARBA00023139"/>
    </source>
</evidence>
<evidence type="ECO:0000256" key="2">
    <source>
        <dbReference type="ARBA" id="ARBA00022452"/>
    </source>
</evidence>
<keyword evidence="5 8" id="KW-0564">Palmitate</keyword>
<keyword evidence="11" id="KW-1185">Reference proteome</keyword>
<evidence type="ECO:0000256" key="6">
    <source>
        <dbReference type="ARBA" id="ARBA00023237"/>
    </source>
</evidence>
<evidence type="ECO:0000256" key="7">
    <source>
        <dbReference type="ARBA" id="ARBA00023288"/>
    </source>
</evidence>